<comment type="catalytic activity">
    <reaction evidence="1">
        <text>Hydrolyzes the link between N-acetylmuramoyl residues and L-amino acid residues in certain cell-wall glycopeptides.</text>
        <dbReference type="EC" id="3.5.1.28"/>
    </reaction>
</comment>
<dbReference type="PANTHER" id="PTHR30417">
    <property type="entry name" value="N-ACETYLMURAMOYL-L-ALANINE AMIDASE AMID"/>
    <property type="match status" value="1"/>
</dbReference>
<dbReference type="PANTHER" id="PTHR30417:SF11">
    <property type="entry name" value="N-ACETYLMURAMOYL-L-ALANINE AMIDASE XLYA"/>
    <property type="match status" value="1"/>
</dbReference>
<keyword evidence="8" id="KW-0732">Signal</keyword>
<evidence type="ECO:0000256" key="4">
    <source>
        <dbReference type="ARBA" id="ARBA00022801"/>
    </source>
</evidence>
<dbReference type="GO" id="GO:0009254">
    <property type="term" value="P:peptidoglycan turnover"/>
    <property type="evidence" value="ECO:0007669"/>
    <property type="project" value="TreeGrafter"/>
</dbReference>
<dbReference type="EC" id="3.5.1.28" evidence="3"/>
<dbReference type="SUPFAM" id="SSF49373">
    <property type="entry name" value="Invasin/intimin cell-adhesion fragments"/>
    <property type="match status" value="4"/>
</dbReference>
<evidence type="ECO:0000313" key="12">
    <source>
        <dbReference type="Proteomes" id="UP000032737"/>
    </source>
</evidence>
<evidence type="ECO:0000256" key="5">
    <source>
        <dbReference type="ARBA" id="ARBA00022969"/>
    </source>
</evidence>
<accession>U4KSR6</accession>
<evidence type="ECO:0000256" key="3">
    <source>
        <dbReference type="ARBA" id="ARBA00011901"/>
    </source>
</evidence>
<dbReference type="SUPFAM" id="SSF55846">
    <property type="entry name" value="N-acetylmuramoyl-L-alanine amidase-like"/>
    <property type="match status" value="1"/>
</dbReference>
<dbReference type="STRING" id="61635.BN85303830"/>
<dbReference type="InterPro" id="IPR002502">
    <property type="entry name" value="Amidase_domain"/>
</dbReference>
<dbReference type="SUPFAM" id="SSF51126">
    <property type="entry name" value="Pectin lyase-like"/>
    <property type="match status" value="1"/>
</dbReference>
<dbReference type="SMART" id="SM00644">
    <property type="entry name" value="Ami_2"/>
    <property type="match status" value="1"/>
</dbReference>
<dbReference type="Pfam" id="PF01510">
    <property type="entry name" value="Amidase_2"/>
    <property type="match status" value="1"/>
</dbReference>
<dbReference type="Gene3D" id="2.160.20.10">
    <property type="entry name" value="Single-stranded right-handed beta-helix, Pectin lyase-like"/>
    <property type="match status" value="1"/>
</dbReference>
<evidence type="ECO:0000256" key="8">
    <source>
        <dbReference type="SAM" id="SignalP"/>
    </source>
</evidence>
<evidence type="ECO:0000256" key="6">
    <source>
        <dbReference type="ARBA" id="ARBA00023287"/>
    </source>
</evidence>
<dbReference type="InterPro" id="IPR003343">
    <property type="entry name" value="Big_2"/>
</dbReference>
<feature type="chain" id="PRO_5004651594" description="N-acetylmuramoyl-L-alanine amidase" evidence="8">
    <location>
        <begin position="19"/>
        <end position="926"/>
    </location>
</feature>
<evidence type="ECO:0000313" key="11">
    <source>
        <dbReference type="EMBL" id="CCV65404.1"/>
    </source>
</evidence>
<organism evidence="11 12">
    <name type="scientific">Acholeplasma brassicae</name>
    <dbReference type="NCBI Taxonomy" id="61635"/>
    <lineage>
        <taxon>Bacteria</taxon>
        <taxon>Bacillati</taxon>
        <taxon>Mycoplasmatota</taxon>
        <taxon>Mollicutes</taxon>
        <taxon>Acholeplasmatales</taxon>
        <taxon>Acholeplasmataceae</taxon>
        <taxon>Acholeplasma</taxon>
    </lineage>
</organism>
<dbReference type="InterPro" id="IPR051206">
    <property type="entry name" value="NAMLAA_amidase_2"/>
</dbReference>
<gene>
    <name evidence="11" type="ORF">BN85303830</name>
</gene>
<dbReference type="CDD" id="cd06583">
    <property type="entry name" value="PGRP"/>
    <property type="match status" value="1"/>
</dbReference>
<evidence type="ECO:0000256" key="2">
    <source>
        <dbReference type="ARBA" id="ARBA00007553"/>
    </source>
</evidence>
<dbReference type="GO" id="GO:0030420">
    <property type="term" value="P:establishment of competence for transformation"/>
    <property type="evidence" value="ECO:0007669"/>
    <property type="project" value="UniProtKB-KW"/>
</dbReference>
<dbReference type="InterPro" id="IPR036505">
    <property type="entry name" value="Amidase/PGRP_sf"/>
</dbReference>
<feature type="domain" description="BIG2" evidence="9">
    <location>
        <begin position="23"/>
        <end position="98"/>
    </location>
</feature>
<dbReference type="InterPro" id="IPR011050">
    <property type="entry name" value="Pectin_lyase_fold/virulence"/>
</dbReference>
<dbReference type="InterPro" id="IPR008964">
    <property type="entry name" value="Invasin/intimin_cell_adhesion"/>
</dbReference>
<evidence type="ECO:0000256" key="7">
    <source>
        <dbReference type="ARBA" id="ARBA00023316"/>
    </source>
</evidence>
<keyword evidence="6" id="KW-0178">Competence</keyword>
<dbReference type="RefSeq" id="WP_030004265.1">
    <property type="nucleotide sequence ID" value="NC_022549.1"/>
</dbReference>
<evidence type="ECO:0000259" key="10">
    <source>
        <dbReference type="SMART" id="SM00644"/>
    </source>
</evidence>
<dbReference type="EMBL" id="FO681348">
    <property type="protein sequence ID" value="CCV65404.1"/>
    <property type="molecule type" value="Genomic_DNA"/>
</dbReference>
<dbReference type="KEGG" id="abra:BN85303830"/>
<evidence type="ECO:0000256" key="1">
    <source>
        <dbReference type="ARBA" id="ARBA00001561"/>
    </source>
</evidence>
<feature type="domain" description="N-acetylmuramoyl-L-alanine amidase" evidence="10">
    <location>
        <begin position="702"/>
        <end position="854"/>
    </location>
</feature>
<dbReference type="GO" id="GO:0008745">
    <property type="term" value="F:N-acetylmuramoyl-L-alanine amidase activity"/>
    <property type="evidence" value="ECO:0007669"/>
    <property type="project" value="UniProtKB-EC"/>
</dbReference>
<dbReference type="GO" id="GO:0030435">
    <property type="term" value="P:sporulation resulting in formation of a cellular spore"/>
    <property type="evidence" value="ECO:0007669"/>
    <property type="project" value="UniProtKB-KW"/>
</dbReference>
<keyword evidence="12" id="KW-1185">Reference proteome</keyword>
<reference evidence="11 12" key="1">
    <citation type="journal article" date="2013" name="J. Mol. Microbiol. Biotechnol.">
        <title>Analysis of the Complete Genomes of Acholeplasma brassicae , A. palmae and A. laidlawii and Their Comparison to the Obligate Parasites from ' Candidatus Phytoplasma'.</title>
        <authorList>
            <person name="Kube M."/>
            <person name="Siewert C."/>
            <person name="Migdoll A.M."/>
            <person name="Duduk B."/>
            <person name="Holz S."/>
            <person name="Rabus R."/>
            <person name="Seemuller E."/>
            <person name="Mitrovic J."/>
            <person name="Muller I."/>
            <person name="Buttner C."/>
            <person name="Reinhardt R."/>
        </authorList>
    </citation>
    <scope>NUCLEOTIDE SEQUENCE [LARGE SCALE GENOMIC DNA]</scope>
    <source>
        <strain evidence="12">0502</strain>
    </source>
</reference>
<proteinExistence type="inferred from homology"/>
<dbReference type="Gene3D" id="2.60.40.1080">
    <property type="match status" value="4"/>
</dbReference>
<dbReference type="AlphaFoldDB" id="U4KSR6"/>
<dbReference type="Proteomes" id="UP000032737">
    <property type="component" value="Chromosome"/>
</dbReference>
<dbReference type="GO" id="GO:0071555">
    <property type="term" value="P:cell wall organization"/>
    <property type="evidence" value="ECO:0007669"/>
    <property type="project" value="UniProtKB-KW"/>
</dbReference>
<dbReference type="SMART" id="SM00635">
    <property type="entry name" value="BID_2"/>
    <property type="match status" value="3"/>
</dbReference>
<dbReference type="HOGENOM" id="CLU_315393_0_0_14"/>
<dbReference type="PROSITE" id="PS51257">
    <property type="entry name" value="PROKAR_LIPOPROTEIN"/>
    <property type="match status" value="1"/>
</dbReference>
<keyword evidence="5" id="KW-0749">Sporulation</keyword>
<name>U4KSR6_9MOLU</name>
<comment type="similarity">
    <text evidence="2">Belongs to the N-acetylmuramoyl-L-alanine amidase 2 family.</text>
</comment>
<evidence type="ECO:0000259" key="9">
    <source>
        <dbReference type="SMART" id="SM00635"/>
    </source>
</evidence>
<dbReference type="InterPro" id="IPR012334">
    <property type="entry name" value="Pectin_lyas_fold"/>
</dbReference>
<feature type="domain" description="BIG2" evidence="9">
    <location>
        <begin position="104"/>
        <end position="177"/>
    </location>
</feature>
<dbReference type="InterPro" id="IPR006626">
    <property type="entry name" value="PbH1"/>
</dbReference>
<protein>
    <recommendedName>
        <fullName evidence="3">N-acetylmuramoyl-L-alanine amidase</fullName>
        <ecNumber evidence="3">3.5.1.28</ecNumber>
    </recommendedName>
</protein>
<dbReference type="GO" id="GO:0009253">
    <property type="term" value="P:peptidoglycan catabolic process"/>
    <property type="evidence" value="ECO:0007669"/>
    <property type="project" value="InterPro"/>
</dbReference>
<sequence length="926" mass="102511">MKKGMVLLFIAIVSLSLASCKKKTTPIELTTTTKDLVMVVGDVKNISVETNDKKGVTYTVSNPSMLEVDENGKVTAIAHGTTEVIITSNTDQKESLTIKVTIHKDVVISLEHDTIMVMVGSTKESQVTSTDPLVYKSSNDDVFSVDENGLITGMSSGTAQLEITTTLNPNVKKEVTIVVEDIPNSLDNNVFLVDQNVTEETVVYNEMTYLKGYSLFSSIEEALLSAKEHTVITVLEGNYNDDLVIEESITLVSENATIGGKLTVKADDVVVRGFSFEGSGSILNEGHIKGLVVEDNTFKDTMSTSISLNHVSFVTITNNVINGSQTAISIENFIDGDFVISKNTITDVDNAVVIKAGSEYALETTFKVERNTIDQVGLGVSFDLRYGDLQKEIFAYVRFNTISNATVLAKQSENSDVDFTLNYWGSEIPNYDKFENINDYQLRGYYSLASSIISENAYNPLVPIVIEILNPIDELVIGEEYQLEFSLLPRETDPSRMRWITSNPNTISLSNGKITPTKSGEVTVTLRSSIDIRVKTTMDLKVMTTPGVELSLNEPLNQLTPGKTLKLNAYAFPYTIASEELVYESSDPSVASISNDGMIQTHQAGVVTFKVSLLSDETVYQSLTAEVYESLSEDNVMDALTMSMVMYSTPHEWMVYGVGFNYLDFKYESVSRYLFDEIDVNKTMLLPIEHSIRPGFKKTELSEELRYNDQNIHWVVIHETANTNPGGGAFSHAKYLWDSSFTGSSNDPSWHYTMDDKTVYQHIPDDEVAFHAGDGGSTPGKNGIYLGGGNRNGIGIETSVAQDGDNYRVWQRTAKFAAEKLVSYGLPLAHMRYHQDFSGKVCPQSLIRGGLIPLFEALAYYEYLIEKNFSDYSISFESHDTDYVDHSGRVINMPDRGLSVSYTVTVSNGSTNQSRTFYTYLPGTVH</sequence>
<feature type="signal peptide" evidence="8">
    <location>
        <begin position="1"/>
        <end position="18"/>
    </location>
</feature>
<dbReference type="Gene3D" id="3.40.80.10">
    <property type="entry name" value="Peptidoglycan recognition protein-like"/>
    <property type="match status" value="1"/>
</dbReference>
<keyword evidence="7" id="KW-0961">Cell wall biogenesis/degradation</keyword>
<dbReference type="Pfam" id="PF02368">
    <property type="entry name" value="Big_2"/>
    <property type="match status" value="1"/>
</dbReference>
<feature type="domain" description="BIG2" evidence="9">
    <location>
        <begin position="544"/>
        <end position="621"/>
    </location>
</feature>
<keyword evidence="4 11" id="KW-0378">Hydrolase</keyword>
<dbReference type="SMART" id="SM00710">
    <property type="entry name" value="PbH1"/>
    <property type="match status" value="3"/>
</dbReference>